<dbReference type="InterPro" id="IPR049450">
    <property type="entry name" value="ACOT8-like_C"/>
</dbReference>
<dbReference type="EMBL" id="CP034669">
    <property type="protein sequence ID" value="QAT82262.1"/>
    <property type="molecule type" value="Genomic_DNA"/>
</dbReference>
<evidence type="ECO:0000313" key="3">
    <source>
        <dbReference type="EMBL" id="QAT82262.1"/>
    </source>
</evidence>
<protein>
    <submittedName>
        <fullName evidence="3">Thioesterase-like protein</fullName>
    </submittedName>
</protein>
<dbReference type="InterPro" id="IPR042171">
    <property type="entry name" value="Acyl-CoA_hotdog"/>
</dbReference>
<dbReference type="SUPFAM" id="SSF54637">
    <property type="entry name" value="Thioesterase/thiol ester dehydrase-isomerase"/>
    <property type="match status" value="2"/>
</dbReference>
<accession>A0A410RK24</accession>
<dbReference type="Proteomes" id="UP000288758">
    <property type="component" value="Chromosome"/>
</dbReference>
<dbReference type="Pfam" id="PF20789">
    <property type="entry name" value="4HBT_3C"/>
    <property type="match status" value="1"/>
</dbReference>
<reference evidence="3 4" key="1">
    <citation type="submission" date="2018-12" db="EMBL/GenBank/DDBJ databases">
        <title>Complete Genome Sequence of the Corallopyronin A producing Myxobacterium Corallococcus coralloides B035.</title>
        <authorList>
            <person name="Bouhired S.M."/>
            <person name="Rupp O."/>
            <person name="Blom J."/>
            <person name="Schaeberle T.F."/>
            <person name="Kehraus S."/>
            <person name="Schiefer A."/>
            <person name="Pfarr K."/>
            <person name="Goesmann A."/>
            <person name="Hoerauf A."/>
            <person name="Koenig G.M."/>
        </authorList>
    </citation>
    <scope>NUCLEOTIDE SEQUENCE [LARGE SCALE GENOMIC DNA]</scope>
    <source>
        <strain evidence="3 4">B035</strain>
    </source>
</reference>
<feature type="domain" description="Acyl-CoA thioesterase-like N-terminal HotDog" evidence="1">
    <location>
        <begin position="29"/>
        <end position="112"/>
    </location>
</feature>
<evidence type="ECO:0000313" key="4">
    <source>
        <dbReference type="Proteomes" id="UP000288758"/>
    </source>
</evidence>
<name>A0A410RK24_CORCK</name>
<evidence type="ECO:0000259" key="2">
    <source>
        <dbReference type="Pfam" id="PF20789"/>
    </source>
</evidence>
<dbReference type="InterPro" id="IPR049449">
    <property type="entry name" value="TesB_ACOT8-like_N"/>
</dbReference>
<dbReference type="AlphaFoldDB" id="A0A410RK24"/>
<gene>
    <name evidence="3" type="ORF">EJ065_0655</name>
</gene>
<dbReference type="InterPro" id="IPR029069">
    <property type="entry name" value="HotDog_dom_sf"/>
</dbReference>
<organism evidence="3 4">
    <name type="scientific">Corallococcus coralloides</name>
    <name type="common">Myxococcus coralloides</name>
    <dbReference type="NCBI Taxonomy" id="184914"/>
    <lineage>
        <taxon>Bacteria</taxon>
        <taxon>Pseudomonadati</taxon>
        <taxon>Myxococcota</taxon>
        <taxon>Myxococcia</taxon>
        <taxon>Myxococcales</taxon>
        <taxon>Cystobacterineae</taxon>
        <taxon>Myxococcaceae</taxon>
        <taxon>Corallococcus</taxon>
    </lineage>
</organism>
<dbReference type="Pfam" id="PF13622">
    <property type="entry name" value="4HBT_3"/>
    <property type="match status" value="1"/>
</dbReference>
<sequence length="271" mass="29311">MRCIMTAPFLAATLVEPLEPGHYRSRYEAPWYQGRGAYGGVVAGQVLRALEHHLNDPQRQVRSFTVHFCSPAAEGVADLHTRIERAGKLVTHATARVESGGGVVAVATATFGAARGGAPEYMDFVMPEVPAPGTLTPVPDDVPMPDFCRFFEYRYCVGSPPYSGGPEAEVGGWLRPRVPMALDPALCVGLMDAYPPSVLSRLDGFRAAASVDFSVQFFQPFPVKGLAPDAHYLRTGRSRQAADGYTEETQLLWAEDGTLLAQCRQLVAVLG</sequence>
<feature type="domain" description="Acyl-CoA thioesterase-like C-terminal" evidence="2">
    <location>
        <begin position="136"/>
        <end position="269"/>
    </location>
</feature>
<evidence type="ECO:0000259" key="1">
    <source>
        <dbReference type="Pfam" id="PF13622"/>
    </source>
</evidence>
<proteinExistence type="predicted"/>
<dbReference type="Gene3D" id="2.40.160.210">
    <property type="entry name" value="Acyl-CoA thioesterase, double hotdog domain"/>
    <property type="match status" value="1"/>
</dbReference>